<feature type="compositionally biased region" description="Low complexity" evidence="1">
    <location>
        <begin position="113"/>
        <end position="130"/>
    </location>
</feature>
<feature type="compositionally biased region" description="Pro residues" evidence="1">
    <location>
        <begin position="87"/>
        <end position="96"/>
    </location>
</feature>
<feature type="region of interest" description="Disordered" evidence="1">
    <location>
        <begin position="49"/>
        <end position="147"/>
    </location>
</feature>
<protein>
    <submittedName>
        <fullName evidence="2">Uncharacterized protein</fullName>
    </submittedName>
</protein>
<accession>A0A6V7P5S6</accession>
<evidence type="ECO:0000313" key="2">
    <source>
        <dbReference type="EMBL" id="CAD1826193.1"/>
    </source>
</evidence>
<dbReference type="EMBL" id="LR862145">
    <property type="protein sequence ID" value="CAD1826193.1"/>
    <property type="molecule type" value="Genomic_DNA"/>
</dbReference>
<organism evidence="2">
    <name type="scientific">Ananas comosus var. bracteatus</name>
    <name type="common">red pineapple</name>
    <dbReference type="NCBI Taxonomy" id="296719"/>
    <lineage>
        <taxon>Eukaryota</taxon>
        <taxon>Viridiplantae</taxon>
        <taxon>Streptophyta</taxon>
        <taxon>Embryophyta</taxon>
        <taxon>Tracheophyta</taxon>
        <taxon>Spermatophyta</taxon>
        <taxon>Magnoliopsida</taxon>
        <taxon>Liliopsida</taxon>
        <taxon>Poales</taxon>
        <taxon>Bromeliaceae</taxon>
        <taxon>Bromelioideae</taxon>
        <taxon>Ananas</taxon>
    </lineage>
</organism>
<name>A0A6V7P5S6_ANACO</name>
<feature type="compositionally biased region" description="Low complexity" evidence="1">
    <location>
        <begin position="51"/>
        <end position="66"/>
    </location>
</feature>
<sequence length="147" mass="15201">MSSIRLPLLPKGVPVVGPTMQAHDFSGERVNGFPECPCPATLFPKYPCPSPASSSSSNTTHSFVTTVRDLAPPPLPPLSSSSTSIPFPSPLPPPALAPALTTTMAFSGDGAPSTTSLSRSLMSSSGMVSTAGKSVALRTPRDRHRSK</sequence>
<gene>
    <name evidence="2" type="ORF">CB5_LOCUS9404</name>
</gene>
<reference evidence="2" key="1">
    <citation type="submission" date="2020-07" db="EMBL/GenBank/DDBJ databases">
        <authorList>
            <person name="Lin J."/>
        </authorList>
    </citation>
    <scope>NUCLEOTIDE SEQUENCE</scope>
</reference>
<evidence type="ECO:0000256" key="1">
    <source>
        <dbReference type="SAM" id="MobiDB-lite"/>
    </source>
</evidence>
<dbReference type="AlphaFoldDB" id="A0A6V7P5S6"/>
<proteinExistence type="predicted"/>